<organism evidence="1 2">
    <name type="scientific">Porphyromonas somerae</name>
    <dbReference type="NCBI Taxonomy" id="322095"/>
    <lineage>
        <taxon>Bacteria</taxon>
        <taxon>Pseudomonadati</taxon>
        <taxon>Bacteroidota</taxon>
        <taxon>Bacteroidia</taxon>
        <taxon>Bacteroidales</taxon>
        <taxon>Porphyromonadaceae</taxon>
        <taxon>Porphyromonas</taxon>
    </lineage>
</organism>
<dbReference type="InterPro" id="IPR036444">
    <property type="entry name" value="PLipase_A2_dom_sf"/>
</dbReference>
<dbReference type="EMBL" id="LSDK01000084">
    <property type="protein sequence ID" value="KXB75857.1"/>
    <property type="molecule type" value="Genomic_DNA"/>
</dbReference>
<dbReference type="GO" id="GO:0050482">
    <property type="term" value="P:arachidonate secretion"/>
    <property type="evidence" value="ECO:0007669"/>
    <property type="project" value="InterPro"/>
</dbReference>
<dbReference type="AlphaFoldDB" id="A0A134B7E6"/>
<keyword evidence="2" id="KW-1185">Reference proteome</keyword>
<proteinExistence type="predicted"/>
<dbReference type="Gene3D" id="1.20.90.10">
    <property type="entry name" value="Phospholipase A2 domain"/>
    <property type="match status" value="1"/>
</dbReference>
<evidence type="ECO:0000313" key="2">
    <source>
        <dbReference type="Proteomes" id="UP000070224"/>
    </source>
</evidence>
<dbReference type="OrthoDB" id="1071197at2"/>
<dbReference type="RefSeq" id="WP_156429990.1">
    <property type="nucleotide sequence ID" value="NZ_KQ960447.1"/>
</dbReference>
<protein>
    <submittedName>
        <fullName evidence="1">Uncharacterized protein</fullName>
    </submittedName>
</protein>
<dbReference type="GO" id="GO:0006644">
    <property type="term" value="P:phospholipid metabolic process"/>
    <property type="evidence" value="ECO:0007669"/>
    <property type="project" value="InterPro"/>
</dbReference>
<dbReference type="PATRIC" id="fig|322095.3.peg.1282"/>
<accession>A0A134B7E6</accession>
<sequence length="100" mass="11638">MATDNKINGCGACSGWLRWVRPPHHEFFQKECALHDELYNMGGSESDRKKADFALFQDMVAHSLEYFKGRKAGSQVWFVTLAYLYYKAVRLFGKSQFNYK</sequence>
<dbReference type="Proteomes" id="UP000070224">
    <property type="component" value="Unassembled WGS sequence"/>
</dbReference>
<dbReference type="STRING" id="322095.HMPREF3185_01297"/>
<dbReference type="GO" id="GO:0004623">
    <property type="term" value="F:phospholipase A2 activity"/>
    <property type="evidence" value="ECO:0007669"/>
    <property type="project" value="InterPro"/>
</dbReference>
<evidence type="ECO:0000313" key="1">
    <source>
        <dbReference type="EMBL" id="KXB75857.1"/>
    </source>
</evidence>
<reference evidence="2" key="1">
    <citation type="submission" date="2016-01" db="EMBL/GenBank/DDBJ databases">
        <authorList>
            <person name="Mitreva M."/>
            <person name="Pepin K.H."/>
            <person name="Mihindukulasuriya K.A."/>
            <person name="Fulton R."/>
            <person name="Fronick C."/>
            <person name="O'Laughlin M."/>
            <person name="Miner T."/>
            <person name="Herter B."/>
            <person name="Rosa B.A."/>
            <person name="Cordes M."/>
            <person name="Tomlinson C."/>
            <person name="Wollam A."/>
            <person name="Palsikar V.B."/>
            <person name="Mardis E.R."/>
            <person name="Wilson R.K."/>
        </authorList>
    </citation>
    <scope>NUCLEOTIDE SEQUENCE [LARGE SCALE GENOMIC DNA]</scope>
    <source>
        <strain evidence="2">KA00683</strain>
    </source>
</reference>
<comment type="caution">
    <text evidence="1">The sequence shown here is derived from an EMBL/GenBank/DDBJ whole genome shotgun (WGS) entry which is preliminary data.</text>
</comment>
<gene>
    <name evidence="1" type="ORF">HMPREF3185_01297</name>
</gene>
<name>A0A134B7E6_9PORP</name>